<dbReference type="GO" id="GO:0005829">
    <property type="term" value="C:cytosol"/>
    <property type="evidence" value="ECO:0007669"/>
    <property type="project" value="TreeGrafter"/>
</dbReference>
<sequence>MQNISHQSAAHRSSAQKNTAQKTQTPLIDYLLRLGDNALILGQRHAQLCGKAPALEEELALMNVGLDLFGQARNWLGYVSELMASELMADKIDADHLAFRRDAQDFRNLLLVEQPNGDFADIMGRQFLFDAWHVHLLEGLTHANDPRIAEVAAKSLKEATYHLRRSSEWVIRLGDGTEESHARMQRALDNLWQFTGELLQIDEIDQAMLEAGIAPDPDTLATRWKVTVEEVLEEATLSRPAYDAWMYTGGKVGHHTEHLGFLLAEMQYLPRAYPDATVW</sequence>
<dbReference type="OrthoDB" id="9789947at2"/>
<evidence type="ECO:0000256" key="1">
    <source>
        <dbReference type="SAM" id="MobiDB-lite"/>
    </source>
</evidence>
<dbReference type="InterPro" id="IPR052703">
    <property type="entry name" value="Aromatic_CoA_ox/epox"/>
</dbReference>
<dbReference type="Proteomes" id="UP000218677">
    <property type="component" value="Unassembled WGS sequence"/>
</dbReference>
<dbReference type="EMBL" id="NWUX01000016">
    <property type="protein sequence ID" value="PCF94700.1"/>
    <property type="molecule type" value="Genomic_DNA"/>
</dbReference>
<dbReference type="Pfam" id="PF05138">
    <property type="entry name" value="PaaA_PaaC"/>
    <property type="match status" value="1"/>
</dbReference>
<dbReference type="RefSeq" id="WP_096653169.1">
    <property type="nucleotide sequence ID" value="NZ_NWUX01000016.1"/>
</dbReference>
<reference evidence="3" key="1">
    <citation type="submission" date="2017-09" db="EMBL/GenBank/DDBJ databases">
        <authorList>
            <person name="Cho G.-S."/>
            <person name="Oguntoyinbo F.A."/>
            <person name="Cnockaert M."/>
            <person name="Kabisch J."/>
            <person name="Neve H."/>
            <person name="Bockelmann W."/>
            <person name="Wenning M."/>
            <person name="Franz C.M."/>
            <person name="Vandamme P."/>
        </authorList>
    </citation>
    <scope>NUCLEOTIDE SEQUENCE [LARGE SCALE GENOMIC DNA]</scope>
    <source>
        <strain evidence="3">MBT G8648</strain>
    </source>
</reference>
<dbReference type="SUPFAM" id="SSF47240">
    <property type="entry name" value="Ferritin-like"/>
    <property type="match status" value="1"/>
</dbReference>
<dbReference type="InterPro" id="IPR007814">
    <property type="entry name" value="PaaA_PaaC"/>
</dbReference>
<gene>
    <name evidence="2" type="primary">paaI</name>
    <name evidence="2" type="ORF">CPA45_15910</name>
</gene>
<evidence type="ECO:0000313" key="2">
    <source>
        <dbReference type="EMBL" id="PCF94700.1"/>
    </source>
</evidence>
<dbReference type="InterPro" id="IPR009078">
    <property type="entry name" value="Ferritin-like_SF"/>
</dbReference>
<protein>
    <submittedName>
        <fullName evidence="2">Phenylacetate-CoA oxygenase subunit PaaI</fullName>
    </submittedName>
</protein>
<dbReference type="AlphaFoldDB" id="A0A2A4HIU2"/>
<feature type="region of interest" description="Disordered" evidence="1">
    <location>
        <begin position="1"/>
        <end position="21"/>
    </location>
</feature>
<dbReference type="FunFam" id="1.20.1260.10:FF:000012">
    <property type="entry name" value="1,2-phenylacetyl-CoA epoxidase, subunit C"/>
    <property type="match status" value="1"/>
</dbReference>
<evidence type="ECO:0000313" key="3">
    <source>
        <dbReference type="Proteomes" id="UP000218677"/>
    </source>
</evidence>
<accession>A0A2A4HIU2</accession>
<dbReference type="Gene3D" id="1.20.1260.10">
    <property type="match status" value="1"/>
</dbReference>
<dbReference type="GO" id="GO:0010124">
    <property type="term" value="P:phenylacetate catabolic process"/>
    <property type="evidence" value="ECO:0007669"/>
    <property type="project" value="InterPro"/>
</dbReference>
<dbReference type="PANTHER" id="PTHR30458">
    <property type="entry name" value="PHENYLACETIC ACID DEGRADATION PROTEIN PAA"/>
    <property type="match status" value="1"/>
</dbReference>
<dbReference type="PIRSF" id="PIRSF037834">
    <property type="entry name" value="PA_CoA_Oase3"/>
    <property type="match status" value="1"/>
</dbReference>
<proteinExistence type="predicted"/>
<dbReference type="InterPro" id="IPR012347">
    <property type="entry name" value="Ferritin-like"/>
</dbReference>
<name>A0A2A4HIU2_9GAMM</name>
<dbReference type="NCBIfam" id="TIGR02158">
    <property type="entry name" value="PA_CoA_Oxy3"/>
    <property type="match status" value="1"/>
</dbReference>
<dbReference type="InterPro" id="IPR011882">
    <property type="entry name" value="PaaC"/>
</dbReference>
<comment type="caution">
    <text evidence="2">The sequence shown here is derived from an EMBL/GenBank/DDBJ whole genome shotgun (WGS) entry which is preliminary data.</text>
</comment>
<dbReference type="PANTHER" id="PTHR30458:SF0">
    <property type="entry name" value="1,2-PHENYLACETYL-COA EPOXIDASE, SUBUNIT C"/>
    <property type="match status" value="1"/>
</dbReference>
<keyword evidence="3" id="KW-1185">Reference proteome</keyword>
<organism evidence="2 3">
    <name type="scientific">Vreelandella nigrificans</name>
    <dbReference type="NCBI Taxonomy" id="2042704"/>
    <lineage>
        <taxon>Bacteria</taxon>
        <taxon>Pseudomonadati</taxon>
        <taxon>Pseudomonadota</taxon>
        <taxon>Gammaproteobacteria</taxon>
        <taxon>Oceanospirillales</taxon>
        <taxon>Halomonadaceae</taxon>
        <taxon>Vreelandella</taxon>
    </lineage>
</organism>
<feature type="compositionally biased region" description="Low complexity" evidence="1">
    <location>
        <begin position="1"/>
        <end position="16"/>
    </location>
</feature>